<accession>A0A401SC90</accession>
<dbReference type="EMBL" id="BEZZ01000188">
    <property type="protein sequence ID" value="GCC28018.1"/>
    <property type="molecule type" value="Genomic_DNA"/>
</dbReference>
<gene>
    <name evidence="2" type="ORF">chiPu_0006444</name>
</gene>
<keyword evidence="3" id="KW-1185">Reference proteome</keyword>
<feature type="region of interest" description="Disordered" evidence="1">
    <location>
        <begin position="36"/>
        <end position="56"/>
    </location>
</feature>
<dbReference type="Proteomes" id="UP000287033">
    <property type="component" value="Unassembled WGS sequence"/>
</dbReference>
<organism evidence="2 3">
    <name type="scientific">Chiloscyllium punctatum</name>
    <name type="common">Brownbanded bambooshark</name>
    <name type="synonym">Hemiscyllium punctatum</name>
    <dbReference type="NCBI Taxonomy" id="137246"/>
    <lineage>
        <taxon>Eukaryota</taxon>
        <taxon>Metazoa</taxon>
        <taxon>Chordata</taxon>
        <taxon>Craniata</taxon>
        <taxon>Vertebrata</taxon>
        <taxon>Chondrichthyes</taxon>
        <taxon>Elasmobranchii</taxon>
        <taxon>Galeomorphii</taxon>
        <taxon>Galeoidea</taxon>
        <taxon>Orectolobiformes</taxon>
        <taxon>Hemiscylliidae</taxon>
        <taxon>Chiloscyllium</taxon>
    </lineage>
</organism>
<evidence type="ECO:0000256" key="1">
    <source>
        <dbReference type="SAM" id="MobiDB-lite"/>
    </source>
</evidence>
<sequence>MPRAPSFQEGISHLGNLLPKSCWSIEKSSTIGGAVALPGNAPTRVSGSRGQVNTKSRPEKLRILELDFHFHKGA</sequence>
<evidence type="ECO:0000313" key="3">
    <source>
        <dbReference type="Proteomes" id="UP000287033"/>
    </source>
</evidence>
<name>A0A401SC90_CHIPU</name>
<protein>
    <submittedName>
        <fullName evidence="2">Uncharacterized protein</fullName>
    </submittedName>
</protein>
<dbReference type="AlphaFoldDB" id="A0A401SC90"/>
<evidence type="ECO:0000313" key="2">
    <source>
        <dbReference type="EMBL" id="GCC28018.1"/>
    </source>
</evidence>
<reference evidence="2 3" key="1">
    <citation type="journal article" date="2018" name="Nat. Ecol. Evol.">
        <title>Shark genomes provide insights into elasmobranch evolution and the origin of vertebrates.</title>
        <authorList>
            <person name="Hara Y"/>
            <person name="Yamaguchi K"/>
            <person name="Onimaru K"/>
            <person name="Kadota M"/>
            <person name="Koyanagi M"/>
            <person name="Keeley SD"/>
            <person name="Tatsumi K"/>
            <person name="Tanaka K"/>
            <person name="Motone F"/>
            <person name="Kageyama Y"/>
            <person name="Nozu R"/>
            <person name="Adachi N"/>
            <person name="Nishimura O"/>
            <person name="Nakagawa R"/>
            <person name="Tanegashima C"/>
            <person name="Kiyatake I"/>
            <person name="Matsumoto R"/>
            <person name="Murakumo K"/>
            <person name="Nishida K"/>
            <person name="Terakita A"/>
            <person name="Kuratani S"/>
            <person name="Sato K"/>
            <person name="Hyodo S Kuraku.S."/>
        </authorList>
    </citation>
    <scope>NUCLEOTIDE SEQUENCE [LARGE SCALE GENOMIC DNA]</scope>
</reference>
<proteinExistence type="predicted"/>
<comment type="caution">
    <text evidence="2">The sequence shown here is derived from an EMBL/GenBank/DDBJ whole genome shotgun (WGS) entry which is preliminary data.</text>
</comment>
<feature type="compositionally biased region" description="Polar residues" evidence="1">
    <location>
        <begin position="43"/>
        <end position="55"/>
    </location>
</feature>